<keyword evidence="2" id="KW-0328">Glycosyltransferase</keyword>
<dbReference type="InterPro" id="IPR050834">
    <property type="entry name" value="Glycosyltransf_2"/>
</dbReference>
<accession>A0ABY9Z3D2</accession>
<dbReference type="EMBL" id="CP119391">
    <property type="protein sequence ID" value="WNK21200.1"/>
    <property type="molecule type" value="Genomic_DNA"/>
</dbReference>
<feature type="domain" description="Glycosyltransferase 2-like" evidence="1">
    <location>
        <begin position="10"/>
        <end position="170"/>
    </location>
</feature>
<dbReference type="SUPFAM" id="SSF53448">
    <property type="entry name" value="Nucleotide-diphospho-sugar transferases"/>
    <property type="match status" value="1"/>
</dbReference>
<keyword evidence="3" id="KW-1185">Reference proteome</keyword>
<organism evidence="2 3">
    <name type="scientific">Halomonas piscis</name>
    <dbReference type="NCBI Taxonomy" id="3031727"/>
    <lineage>
        <taxon>Bacteria</taxon>
        <taxon>Pseudomonadati</taxon>
        <taxon>Pseudomonadota</taxon>
        <taxon>Gammaproteobacteria</taxon>
        <taxon>Oceanospirillales</taxon>
        <taxon>Halomonadaceae</taxon>
        <taxon>Halomonas</taxon>
    </lineage>
</organism>
<dbReference type="InterPro" id="IPR001173">
    <property type="entry name" value="Glyco_trans_2-like"/>
</dbReference>
<name>A0ABY9Z3D2_9GAMM</name>
<reference evidence="2 3" key="1">
    <citation type="submission" date="2023-03" db="EMBL/GenBank/DDBJ databases">
        <title>Halomonas sp. nov., isolated from Korean tranditional fermented seafood 'Jeotgal'.</title>
        <authorList>
            <person name="Kim B."/>
            <person name="Shin N.-R."/>
        </authorList>
    </citation>
    <scope>NUCLEOTIDE SEQUENCE [LARGE SCALE GENOMIC DNA]</scope>
    <source>
        <strain evidence="2 3">SG2L-4</strain>
    </source>
</reference>
<dbReference type="Proteomes" id="UP001301869">
    <property type="component" value="Chromosome"/>
</dbReference>
<dbReference type="PANTHER" id="PTHR43685">
    <property type="entry name" value="GLYCOSYLTRANSFERASE"/>
    <property type="match status" value="1"/>
</dbReference>
<dbReference type="EC" id="2.4.-.-" evidence="2"/>
<dbReference type="RefSeq" id="WP_311885178.1">
    <property type="nucleotide sequence ID" value="NZ_CP119391.1"/>
</dbReference>
<evidence type="ECO:0000259" key="1">
    <source>
        <dbReference type="Pfam" id="PF00535"/>
    </source>
</evidence>
<dbReference type="PANTHER" id="PTHR43685:SF13">
    <property type="entry name" value="O ANTIGEN BIOSYNTHESIS RHAMNOSYLTRANSFERASE RFBN"/>
    <property type="match status" value="1"/>
</dbReference>
<keyword evidence="2" id="KW-0808">Transferase</keyword>
<proteinExistence type="predicted"/>
<protein>
    <submittedName>
        <fullName evidence="2">Glycosyltransferase</fullName>
        <ecNumber evidence="2">2.4.-.-</ecNumber>
    </submittedName>
</protein>
<dbReference type="GO" id="GO:0016757">
    <property type="term" value="F:glycosyltransferase activity"/>
    <property type="evidence" value="ECO:0007669"/>
    <property type="project" value="UniProtKB-KW"/>
</dbReference>
<evidence type="ECO:0000313" key="2">
    <source>
        <dbReference type="EMBL" id="WNK21200.1"/>
    </source>
</evidence>
<evidence type="ECO:0000313" key="3">
    <source>
        <dbReference type="Proteomes" id="UP001301869"/>
    </source>
</evidence>
<gene>
    <name evidence="2" type="ORF">P1P91_05870</name>
</gene>
<dbReference type="InterPro" id="IPR029044">
    <property type="entry name" value="Nucleotide-diphossugar_trans"/>
</dbReference>
<sequence>MPTETAQSLIVVPTCNGLRDLRRLVASLPEDIDLFVIDSSSSDGTGEYLQAQGIDHLVIAQSEFNHGATRQRALRERPGYAYYIYLTQDACLAEPQALERLLAHFEDPQVGAVCGRQLPHPDANPLAAHARYFNYPAPSRHKRLADAEELGVKAAFMSNSFSAYRADALQAADGFPAHVILAEDMYVAARMLQKGWTVAYAGDACCHHSHNYTPWQEFKRYFDTGVFHASEPWIQDELGGVSGEGRRFVLSELRYLGKAHRVWWPASMLATAMKLVGYHLGKRHSYLPPRLRQAFSMHRGYWN</sequence>
<dbReference type="Gene3D" id="3.90.550.10">
    <property type="entry name" value="Spore Coat Polysaccharide Biosynthesis Protein SpsA, Chain A"/>
    <property type="match status" value="1"/>
</dbReference>
<dbReference type="Pfam" id="PF00535">
    <property type="entry name" value="Glycos_transf_2"/>
    <property type="match status" value="1"/>
</dbReference>